<proteinExistence type="inferred from homology"/>
<dbReference type="AlphaFoldDB" id="A0A1G6LUY0"/>
<gene>
    <name evidence="4" type="primary">mtaD</name>
    <name evidence="6" type="ORF">SAMN04488112_108138</name>
</gene>
<comment type="catalytic activity">
    <reaction evidence="4">
        <text>S-methyl-5'-thioadenosine + H2O + H(+) = S-methyl-5'-thioinosine + NH4(+)</text>
        <dbReference type="Rhea" id="RHEA:25025"/>
        <dbReference type="ChEBI" id="CHEBI:15377"/>
        <dbReference type="ChEBI" id="CHEBI:15378"/>
        <dbReference type="ChEBI" id="CHEBI:17509"/>
        <dbReference type="ChEBI" id="CHEBI:28938"/>
        <dbReference type="ChEBI" id="CHEBI:48595"/>
        <dbReference type="EC" id="3.5.4.31"/>
    </reaction>
</comment>
<protein>
    <recommendedName>
        <fullName evidence="4">5-methylthioadenosine/S-adenosylhomocysteine deaminase</fullName>
        <shortName evidence="4">MTA/SAH deaminase</shortName>
        <ecNumber evidence="4">3.5.4.28</ecNumber>
        <ecNumber evidence="4">3.5.4.31</ecNumber>
    </recommendedName>
</protein>
<dbReference type="PANTHER" id="PTHR43794">
    <property type="entry name" value="AMINOHYDROLASE SSNA-RELATED"/>
    <property type="match status" value="1"/>
</dbReference>
<comment type="similarity">
    <text evidence="4">Belongs to the metallo-dependent hydrolases superfamily. MTA/SAH deaminase family.</text>
</comment>
<dbReference type="Gene3D" id="3.20.20.140">
    <property type="entry name" value="Metal-dependent hydrolases"/>
    <property type="match status" value="1"/>
</dbReference>
<dbReference type="FunFam" id="3.20.20.140:FF:000014">
    <property type="entry name" value="5-methylthioadenosine/S-adenosylhomocysteine deaminase"/>
    <property type="match status" value="1"/>
</dbReference>
<dbReference type="GO" id="GO:0090614">
    <property type="term" value="F:5'-methylthioadenosine deaminase activity"/>
    <property type="evidence" value="ECO:0007669"/>
    <property type="project" value="UniProtKB-UniRule"/>
</dbReference>
<feature type="binding site" evidence="4">
    <location>
        <position position="299"/>
    </location>
    <ligand>
        <name>Zn(2+)</name>
        <dbReference type="ChEBI" id="CHEBI:29105"/>
    </ligand>
</feature>
<feature type="binding site" evidence="4">
    <location>
        <position position="214"/>
    </location>
    <ligand>
        <name>substrate</name>
    </ligand>
</feature>
<dbReference type="InterPro" id="IPR011059">
    <property type="entry name" value="Metal-dep_hydrolase_composite"/>
</dbReference>
<feature type="binding site" evidence="4">
    <location>
        <position position="92"/>
    </location>
    <ligand>
        <name>substrate</name>
    </ligand>
</feature>
<keyword evidence="3 4" id="KW-0862">Zinc</keyword>
<dbReference type="EMBL" id="FMZA01000008">
    <property type="protein sequence ID" value="SDC47030.1"/>
    <property type="molecule type" value="Genomic_DNA"/>
</dbReference>
<evidence type="ECO:0000313" key="6">
    <source>
        <dbReference type="EMBL" id="SDC47030.1"/>
    </source>
</evidence>
<keyword evidence="1 4" id="KW-0479">Metal-binding</keyword>
<keyword evidence="7" id="KW-1185">Reference proteome</keyword>
<dbReference type="GO" id="GO:0050270">
    <property type="term" value="F:S-adenosylhomocysteine deaminase activity"/>
    <property type="evidence" value="ECO:0007669"/>
    <property type="project" value="UniProtKB-UniRule"/>
</dbReference>
<feature type="binding site" evidence="4">
    <location>
        <position position="65"/>
    </location>
    <ligand>
        <name>Zn(2+)</name>
        <dbReference type="ChEBI" id="CHEBI:29105"/>
    </ligand>
</feature>
<dbReference type="STRING" id="1236220.SAMN04488112_108138"/>
<keyword evidence="2 4" id="KW-0378">Hydrolase</keyword>
<feature type="binding site" evidence="4">
    <location>
        <position position="63"/>
    </location>
    <ligand>
        <name>Zn(2+)</name>
        <dbReference type="ChEBI" id="CHEBI:29105"/>
    </ligand>
</feature>
<dbReference type="PANTHER" id="PTHR43794:SF11">
    <property type="entry name" value="AMIDOHYDROLASE-RELATED DOMAIN-CONTAINING PROTEIN"/>
    <property type="match status" value="1"/>
</dbReference>
<organism evidence="6 7">
    <name type="scientific">Melghirimyces thermohalophilus</name>
    <dbReference type="NCBI Taxonomy" id="1236220"/>
    <lineage>
        <taxon>Bacteria</taxon>
        <taxon>Bacillati</taxon>
        <taxon>Bacillota</taxon>
        <taxon>Bacilli</taxon>
        <taxon>Bacillales</taxon>
        <taxon>Thermoactinomycetaceae</taxon>
        <taxon>Melghirimyces</taxon>
    </lineage>
</organism>
<dbReference type="GO" id="GO:0046872">
    <property type="term" value="F:metal ion binding"/>
    <property type="evidence" value="ECO:0007669"/>
    <property type="project" value="UniProtKB-KW"/>
</dbReference>
<feature type="binding site" evidence="4">
    <location>
        <position position="299"/>
    </location>
    <ligand>
        <name>substrate</name>
    </ligand>
</feature>
<dbReference type="CDD" id="cd01298">
    <property type="entry name" value="ATZ_TRZ_like"/>
    <property type="match status" value="1"/>
</dbReference>
<evidence type="ECO:0000259" key="5">
    <source>
        <dbReference type="Pfam" id="PF01979"/>
    </source>
</evidence>
<name>A0A1G6LUY0_9BACL</name>
<dbReference type="Gene3D" id="2.30.40.10">
    <property type="entry name" value="Urease, subunit C, domain 1"/>
    <property type="match status" value="1"/>
</dbReference>
<dbReference type="InterPro" id="IPR006680">
    <property type="entry name" value="Amidohydro-rel"/>
</dbReference>
<feature type="binding site" evidence="4">
    <location>
        <position position="211"/>
    </location>
    <ligand>
        <name>Zn(2+)</name>
        <dbReference type="ChEBI" id="CHEBI:29105"/>
    </ligand>
</feature>
<comment type="function">
    <text evidence="4">Catalyzes the deamination of 5-methylthioadenosine and S-adenosyl-L-homocysteine into 5-methylthioinosine and S-inosyl-L-homocysteine, respectively. Is also able to deaminate adenosine.</text>
</comment>
<reference evidence="6 7" key="1">
    <citation type="submission" date="2016-10" db="EMBL/GenBank/DDBJ databases">
        <authorList>
            <person name="de Groot N.N."/>
        </authorList>
    </citation>
    <scope>NUCLEOTIDE SEQUENCE [LARGE SCALE GENOMIC DNA]</scope>
    <source>
        <strain evidence="6 7">DSM 45514</strain>
    </source>
</reference>
<evidence type="ECO:0000256" key="3">
    <source>
        <dbReference type="ARBA" id="ARBA00022833"/>
    </source>
</evidence>
<dbReference type="OrthoDB" id="9807210at2"/>
<sequence length="430" mass="47840">MKRLFVNAHILTMREKDTLLEHAYLVTEDNCITEVGQGDPPVVYDEILDMKGKLLLPGFINTHGHAAMTLLRGYADDLPLKTWLEEKMWPIEGRFGPEQVRWGTALAMVEMIRGGTTCFADMYDHMDQVGALVADAGMRASLCRGVIGLGSQTEREAKRREAVQFAQQWHREANGRITTMMAPHAPYTCPPAYIESIVSDAERLHLPIHIHLSETRREVEQNVQDYGKRPVAHLDQLGVFHRPALVAHAVHVTEDEIQLLAERGVKVSHNPGSNLKLASGIAPVLAMLKKGIRPSLGTDGAASNNNLDLLEEIRLAALIHKGVGEDPEAIPAETALAMGTRFGAEALFLEEEIGTLEPGKKADFVTMDISRAHWQPTHDLLSHVVYSASAADVQDVYVDGRPLMRNRELLTLDEERIRWETIRAFEKVSP</sequence>
<evidence type="ECO:0000256" key="4">
    <source>
        <dbReference type="HAMAP-Rule" id="MF_01281"/>
    </source>
</evidence>
<evidence type="ECO:0000313" key="7">
    <source>
        <dbReference type="Proteomes" id="UP000199387"/>
    </source>
</evidence>
<evidence type="ECO:0000256" key="2">
    <source>
        <dbReference type="ARBA" id="ARBA00022801"/>
    </source>
</evidence>
<dbReference type="SUPFAM" id="SSF51556">
    <property type="entry name" value="Metallo-dependent hydrolases"/>
    <property type="match status" value="1"/>
</dbReference>
<feature type="binding site" evidence="4">
    <location>
        <position position="184"/>
    </location>
    <ligand>
        <name>substrate</name>
    </ligand>
</feature>
<feature type="binding site" evidence="4">
    <location>
        <position position="144"/>
    </location>
    <ligand>
        <name>substrate</name>
    </ligand>
</feature>
<dbReference type="EC" id="3.5.4.31" evidence="4"/>
<accession>A0A1G6LUY0</accession>
<dbReference type="InterPro" id="IPR050287">
    <property type="entry name" value="MTA/SAH_deaminase"/>
</dbReference>
<comment type="catalytic activity">
    <reaction evidence="4">
        <text>S-adenosyl-L-homocysteine + H2O + H(+) = S-inosyl-L-homocysteine + NH4(+)</text>
        <dbReference type="Rhea" id="RHEA:20716"/>
        <dbReference type="ChEBI" id="CHEBI:15377"/>
        <dbReference type="ChEBI" id="CHEBI:15378"/>
        <dbReference type="ChEBI" id="CHEBI:28938"/>
        <dbReference type="ChEBI" id="CHEBI:57856"/>
        <dbReference type="ChEBI" id="CHEBI:57985"/>
        <dbReference type="EC" id="3.5.4.28"/>
    </reaction>
</comment>
<comment type="cofactor">
    <cofactor evidence="4">
        <name>Zn(2+)</name>
        <dbReference type="ChEBI" id="CHEBI:29105"/>
    </cofactor>
    <text evidence="4">Binds 1 zinc ion per subunit.</text>
</comment>
<dbReference type="EC" id="3.5.4.28" evidence="4"/>
<dbReference type="HAMAP" id="MF_01281">
    <property type="entry name" value="MTA_SAH_deamin"/>
    <property type="match status" value="1"/>
</dbReference>
<dbReference type="Proteomes" id="UP000199387">
    <property type="component" value="Unassembled WGS sequence"/>
</dbReference>
<dbReference type="SUPFAM" id="SSF51338">
    <property type="entry name" value="Composite domain of metallo-dependent hydrolases"/>
    <property type="match status" value="1"/>
</dbReference>
<dbReference type="InterPro" id="IPR032466">
    <property type="entry name" value="Metal_Hydrolase"/>
</dbReference>
<dbReference type="InterPro" id="IPR023512">
    <property type="entry name" value="Deaminase_MtaD/DadD"/>
</dbReference>
<feature type="domain" description="Amidohydrolase-related" evidence="5">
    <location>
        <begin position="55"/>
        <end position="401"/>
    </location>
</feature>
<evidence type="ECO:0000256" key="1">
    <source>
        <dbReference type="ARBA" id="ARBA00022723"/>
    </source>
</evidence>
<dbReference type="Pfam" id="PF01979">
    <property type="entry name" value="Amidohydro_1"/>
    <property type="match status" value="1"/>
</dbReference>
<feature type="binding site" evidence="4">
    <location>
        <position position="155"/>
    </location>
    <ligand>
        <name>substrate</name>
    </ligand>
</feature>